<dbReference type="GO" id="GO:0005524">
    <property type="term" value="F:ATP binding"/>
    <property type="evidence" value="ECO:0007669"/>
    <property type="project" value="UniProtKB-KW"/>
</dbReference>
<evidence type="ECO:0000256" key="2">
    <source>
        <dbReference type="ARBA" id="ARBA00022840"/>
    </source>
</evidence>
<dbReference type="GO" id="GO:0005737">
    <property type="term" value="C:cytoplasm"/>
    <property type="evidence" value="ECO:0007669"/>
    <property type="project" value="TreeGrafter"/>
</dbReference>
<feature type="compositionally biased region" description="Low complexity" evidence="3">
    <location>
        <begin position="769"/>
        <end position="809"/>
    </location>
</feature>
<evidence type="ECO:0000313" key="6">
    <source>
        <dbReference type="Proteomes" id="UP000219612"/>
    </source>
</evidence>
<feature type="region of interest" description="Disordered" evidence="3">
    <location>
        <begin position="731"/>
        <end position="854"/>
    </location>
</feature>
<dbReference type="SUPFAM" id="SSF52540">
    <property type="entry name" value="P-loop containing nucleoside triphosphate hydrolases"/>
    <property type="match status" value="1"/>
</dbReference>
<reference evidence="5 6" key="1">
    <citation type="submission" date="2017-09" db="EMBL/GenBank/DDBJ databases">
        <authorList>
            <person name="Ehlers B."/>
            <person name="Leendertz F.H."/>
        </authorList>
    </citation>
    <scope>NUCLEOTIDE SEQUENCE [LARGE SCALE GENOMIC DNA]</scope>
    <source>
        <strain evidence="5 6">CGMCC 4.6857</strain>
    </source>
</reference>
<protein>
    <submittedName>
        <fullName evidence="5">AAA ATPase domain-containing protein</fullName>
    </submittedName>
</protein>
<dbReference type="InterPro" id="IPR019794">
    <property type="entry name" value="Peroxidases_AS"/>
</dbReference>
<dbReference type="GO" id="GO:0004016">
    <property type="term" value="F:adenylate cyclase activity"/>
    <property type="evidence" value="ECO:0007669"/>
    <property type="project" value="TreeGrafter"/>
</dbReference>
<organism evidence="5 6">
    <name type="scientific">Paractinoplanes atraurantiacus</name>
    <dbReference type="NCBI Taxonomy" id="1036182"/>
    <lineage>
        <taxon>Bacteria</taxon>
        <taxon>Bacillati</taxon>
        <taxon>Actinomycetota</taxon>
        <taxon>Actinomycetes</taxon>
        <taxon>Micromonosporales</taxon>
        <taxon>Micromonosporaceae</taxon>
        <taxon>Paractinoplanes</taxon>
    </lineage>
</organism>
<dbReference type="Pfam" id="PF13191">
    <property type="entry name" value="AAA_16"/>
    <property type="match status" value="1"/>
</dbReference>
<dbReference type="OrthoDB" id="3514764at2"/>
<dbReference type="PANTHER" id="PTHR16305">
    <property type="entry name" value="TESTICULAR SOLUBLE ADENYLYL CYCLASE"/>
    <property type="match status" value="1"/>
</dbReference>
<evidence type="ECO:0000313" key="5">
    <source>
        <dbReference type="EMBL" id="SNY66041.1"/>
    </source>
</evidence>
<feature type="compositionally biased region" description="Basic residues" evidence="3">
    <location>
        <begin position="843"/>
        <end position="854"/>
    </location>
</feature>
<dbReference type="Proteomes" id="UP000219612">
    <property type="component" value="Unassembled WGS sequence"/>
</dbReference>
<sequence length="854" mass="91480">MTPHLRGRERELERLTAVLQEVAGGEGQALVLRGPAGIGKTTLVAHAAAEARGQGWRVLRAAGVQAEVNLPYGGLERLLRPVVTASRRQSIDEMLLDGETDEADLRPYRVALAVLERLDDGEARPTLMVVDDAQWLDEATWQVLSYVGRRLGDDAFLLLMSMRDGEETTRRLTGSGLPEMTIGPVSDEAAREIVGGEAPGLPTVLVLRVVEEAGGNPLGLHELATAASSAGERALVPSGLPLPQRLDDTFSAAIADLPAPSRHVLRVAALHDTDDAEEILAAAGLTAAAVRPAIDARLAELGDGALRLRHPLIRSAVLRSIPAAERRAVHAALAAAVRDDDRRTWHRAAAVTGQDEALGEAMAGLAFRLRTRGASHTALSAWERAAELTADPGRRAYRLVKAIDCGYDSGDLAAINRLGPLIDESRLTPHEMLSIVARRNAVDGYGEMGDAQLMTFIRTAEQWLDAGDVDGAFDLIIMIVFRLYFINVAPGTRQAALAFVERSGRGLDDQHVLAFLGLISPLDNGRAVLDALPHQLTQPIDTQFQMLLGATSLAVGSLSLAKQFLGTAAARCRTQQRVGLLAQTLVTQAWTSAFGHDAYAADGAAAEAVRLGDETGWPHWTATARMAQGMVAALRGEDAIATQMADGAEKALLGAGLHGMLCLVQLIRGTTALASGNATAAFDHLSRTFDAADMAYTRPSGSGRWARWPSRRSSPVVRMSWHPCWTSWTPRRSCAARPRSGPGWSTRGRRCGSNTPSTTTRRRRPRRLSPPTRSTRRAPTTRTASGCAATASTARPGRTFARPSPSSRRSAPRRGPPARAGSCARPARRCGRPATPATVSARRSSRSPRWPRKA</sequence>
<dbReference type="EMBL" id="OBDY01000029">
    <property type="protein sequence ID" value="SNY66041.1"/>
    <property type="molecule type" value="Genomic_DNA"/>
</dbReference>
<gene>
    <name evidence="5" type="ORF">SAMN05421748_12949</name>
</gene>
<dbReference type="GO" id="GO:0004601">
    <property type="term" value="F:peroxidase activity"/>
    <property type="evidence" value="ECO:0007669"/>
    <property type="project" value="InterPro"/>
</dbReference>
<dbReference type="InterPro" id="IPR027417">
    <property type="entry name" value="P-loop_NTPase"/>
</dbReference>
<dbReference type="InterPro" id="IPR041664">
    <property type="entry name" value="AAA_16"/>
</dbReference>
<feature type="compositionally biased region" description="Low complexity" evidence="3">
    <location>
        <begin position="832"/>
        <end position="842"/>
    </location>
</feature>
<dbReference type="Gene3D" id="3.40.50.300">
    <property type="entry name" value="P-loop containing nucleotide triphosphate hydrolases"/>
    <property type="match status" value="1"/>
</dbReference>
<accession>A0A285K3Y2</accession>
<dbReference type="PANTHER" id="PTHR16305:SF35">
    <property type="entry name" value="TRANSCRIPTIONAL ACTIVATOR DOMAIN"/>
    <property type="match status" value="1"/>
</dbReference>
<keyword evidence="6" id="KW-1185">Reference proteome</keyword>
<evidence type="ECO:0000256" key="1">
    <source>
        <dbReference type="ARBA" id="ARBA00022741"/>
    </source>
</evidence>
<keyword evidence="2" id="KW-0067">ATP-binding</keyword>
<name>A0A285K3Y2_9ACTN</name>
<feature type="domain" description="Orc1-like AAA ATPase" evidence="4">
    <location>
        <begin position="5"/>
        <end position="153"/>
    </location>
</feature>
<proteinExistence type="predicted"/>
<keyword evidence="1" id="KW-0547">Nucleotide-binding</keyword>
<dbReference type="RefSeq" id="WP_097327439.1">
    <property type="nucleotide sequence ID" value="NZ_OBDY01000029.1"/>
</dbReference>
<evidence type="ECO:0000259" key="4">
    <source>
        <dbReference type="Pfam" id="PF13191"/>
    </source>
</evidence>
<dbReference type="PROSITE" id="PS00436">
    <property type="entry name" value="PEROXIDASE_2"/>
    <property type="match status" value="1"/>
</dbReference>
<evidence type="ECO:0000256" key="3">
    <source>
        <dbReference type="SAM" id="MobiDB-lite"/>
    </source>
</evidence>
<dbReference type="AlphaFoldDB" id="A0A285K3Y2"/>